<dbReference type="PANTHER" id="PTHR46796">
    <property type="entry name" value="HTH-TYPE TRANSCRIPTIONAL ACTIVATOR RHAS-RELATED"/>
    <property type="match status" value="1"/>
</dbReference>
<dbReference type="Gene3D" id="1.10.10.60">
    <property type="entry name" value="Homeodomain-like"/>
    <property type="match status" value="1"/>
</dbReference>
<dbReference type="Proteomes" id="UP000266177">
    <property type="component" value="Unassembled WGS sequence"/>
</dbReference>
<organism evidence="5 6">
    <name type="scientific">Paenibacillus thiaminolyticus</name>
    <name type="common">Bacillus thiaminolyticus</name>
    <dbReference type="NCBI Taxonomy" id="49283"/>
    <lineage>
        <taxon>Bacteria</taxon>
        <taxon>Bacillati</taxon>
        <taxon>Bacillota</taxon>
        <taxon>Bacilli</taxon>
        <taxon>Bacillales</taxon>
        <taxon>Paenibacillaceae</taxon>
        <taxon>Paenibacillus</taxon>
    </lineage>
</organism>
<sequence length="286" mass="32553">MIRTSYDFILFSCEDHISFLTKKVDAKDHIHHYIQVTIGLEHDFDITFDNQPLHVSGVIVPSNTRHKLHGGEEWQWYLLVNPESLFGEMLRRAFLHRNDAYVLDPHTVNQLRSIAMGSLLASACPEAYMKAFARTKVALGLHESGMEHTLDNRIMDVLSCIEQSPLHRLTVKRLSERVYLSESRLSHLFKEEVGISLSSYILLQKMETAFHYIFSGHTMTDAALEAGFSSSSHFTRTVRDKLGMAPRAIVQNSRYMKVNSLHLPYSQARKGDEHGAHSIFAGNEPS</sequence>
<evidence type="ECO:0000256" key="3">
    <source>
        <dbReference type="ARBA" id="ARBA00023163"/>
    </source>
</evidence>
<reference evidence="5 6" key="1">
    <citation type="submission" date="2018-09" db="EMBL/GenBank/DDBJ databases">
        <title>Paenibacillus SK2017-BO5.</title>
        <authorList>
            <person name="Piskunova J.V."/>
            <person name="Dubiley S.A."/>
            <person name="Severinov K.V."/>
        </authorList>
    </citation>
    <scope>NUCLEOTIDE SEQUENCE [LARGE SCALE GENOMIC DNA]</scope>
    <source>
        <strain evidence="5 6">BO5</strain>
    </source>
</reference>
<dbReference type="SUPFAM" id="SSF46689">
    <property type="entry name" value="Homeodomain-like"/>
    <property type="match status" value="2"/>
</dbReference>
<dbReference type="PROSITE" id="PS01124">
    <property type="entry name" value="HTH_ARAC_FAMILY_2"/>
    <property type="match status" value="1"/>
</dbReference>
<dbReference type="Pfam" id="PF12833">
    <property type="entry name" value="HTH_18"/>
    <property type="match status" value="1"/>
</dbReference>
<feature type="domain" description="HTH araC/xylS-type" evidence="4">
    <location>
        <begin position="155"/>
        <end position="252"/>
    </location>
</feature>
<protein>
    <submittedName>
        <fullName evidence="5">AraC family transcriptional regulator</fullName>
    </submittedName>
</protein>
<dbReference type="EMBL" id="QYZD01000001">
    <property type="protein sequence ID" value="RJG26967.1"/>
    <property type="molecule type" value="Genomic_DNA"/>
</dbReference>
<name>A0A3A3H9Q3_PANTH</name>
<dbReference type="InterPro" id="IPR050204">
    <property type="entry name" value="AraC_XylS_family_regulators"/>
</dbReference>
<dbReference type="OrthoDB" id="9803764at2"/>
<keyword evidence="2" id="KW-0238">DNA-binding</keyword>
<evidence type="ECO:0000256" key="1">
    <source>
        <dbReference type="ARBA" id="ARBA00023015"/>
    </source>
</evidence>
<evidence type="ECO:0000256" key="2">
    <source>
        <dbReference type="ARBA" id="ARBA00023125"/>
    </source>
</evidence>
<dbReference type="AlphaFoldDB" id="A0A3A3H9Q3"/>
<dbReference type="InterPro" id="IPR018060">
    <property type="entry name" value="HTH_AraC"/>
</dbReference>
<keyword evidence="1" id="KW-0805">Transcription regulation</keyword>
<keyword evidence="3" id="KW-0804">Transcription</keyword>
<dbReference type="GO" id="GO:0043565">
    <property type="term" value="F:sequence-specific DNA binding"/>
    <property type="evidence" value="ECO:0007669"/>
    <property type="project" value="InterPro"/>
</dbReference>
<evidence type="ECO:0000313" key="5">
    <source>
        <dbReference type="EMBL" id="RJG26967.1"/>
    </source>
</evidence>
<dbReference type="InterPro" id="IPR009057">
    <property type="entry name" value="Homeodomain-like_sf"/>
</dbReference>
<evidence type="ECO:0000259" key="4">
    <source>
        <dbReference type="PROSITE" id="PS01124"/>
    </source>
</evidence>
<dbReference type="SMART" id="SM00342">
    <property type="entry name" value="HTH_ARAC"/>
    <property type="match status" value="1"/>
</dbReference>
<proteinExistence type="predicted"/>
<gene>
    <name evidence="5" type="ORF">DQX05_02865</name>
</gene>
<comment type="caution">
    <text evidence="5">The sequence shown here is derived from an EMBL/GenBank/DDBJ whole genome shotgun (WGS) entry which is preliminary data.</text>
</comment>
<accession>A0A3A3H9Q3</accession>
<dbReference type="RefSeq" id="WP_119790666.1">
    <property type="nucleotide sequence ID" value="NZ_QYZD01000001.1"/>
</dbReference>
<evidence type="ECO:0000313" key="6">
    <source>
        <dbReference type="Proteomes" id="UP000266177"/>
    </source>
</evidence>
<dbReference type="GO" id="GO:0003700">
    <property type="term" value="F:DNA-binding transcription factor activity"/>
    <property type="evidence" value="ECO:0007669"/>
    <property type="project" value="InterPro"/>
</dbReference>